<keyword evidence="2" id="KW-1185">Reference proteome</keyword>
<sequence>MKLKSGHNIIFHPDLTPRIIAQVVGEDIWLCLKYYYGVGTVALPSRLISEKLDIAQVTVVRRVGKGLLTLKNYLQSLEKLRTYSSDKTKSRV</sequence>
<protein>
    <submittedName>
        <fullName evidence="1">Uncharacterized protein</fullName>
    </submittedName>
</protein>
<name>A0A482MIR5_9CAUD</name>
<organism evidence="1 2">
    <name type="scientific">Nodularia phage vB_NspS-kac68v161</name>
    <dbReference type="NCBI Taxonomy" id="2557582"/>
    <lineage>
        <taxon>Viruses</taxon>
        <taxon>Duplodnaviria</taxon>
        <taxon>Heunggongvirae</taxon>
        <taxon>Uroviricota</taxon>
        <taxon>Caudoviricetes</taxon>
        <taxon>Ravarandavirus</taxon>
        <taxon>Ravarandavirus kac68v161</taxon>
    </lineage>
</organism>
<dbReference type="EMBL" id="MK605245">
    <property type="protein sequence ID" value="QBQ73654.1"/>
    <property type="molecule type" value="Genomic_DNA"/>
</dbReference>
<reference evidence="1 2" key="1">
    <citation type="submission" date="2019-03" db="EMBL/GenBank/DDBJ databases">
        <title>Diversity and diversification of Nodularia spumigena cyanophages in the Baltic Sea.</title>
        <authorList>
            <person name="Sulcius S."/>
            <person name="Holmfeldt K."/>
            <person name="Simoliunas E."/>
        </authorList>
    </citation>
    <scope>NUCLEOTIDE SEQUENCE [LARGE SCALE GENOMIC DNA]</scope>
</reference>
<evidence type="ECO:0000313" key="1">
    <source>
        <dbReference type="EMBL" id="QBQ73654.1"/>
    </source>
</evidence>
<dbReference type="Proteomes" id="UP000305808">
    <property type="component" value="Segment"/>
</dbReference>
<proteinExistence type="predicted"/>
<accession>A0A482MIR5</accession>
<gene>
    <name evidence="1" type="ORF">kac68v161_gp004</name>
</gene>
<evidence type="ECO:0000313" key="2">
    <source>
        <dbReference type="Proteomes" id="UP000305808"/>
    </source>
</evidence>